<dbReference type="Proteomes" id="UP000053825">
    <property type="component" value="Unassembled WGS sequence"/>
</dbReference>
<evidence type="ECO:0000313" key="2">
    <source>
        <dbReference type="EMBL" id="KOC70033.1"/>
    </source>
</evidence>
<accession>A0A0L7RGS8</accession>
<dbReference type="EMBL" id="KQ414596">
    <property type="protein sequence ID" value="KOC70033.1"/>
    <property type="molecule type" value="Genomic_DNA"/>
</dbReference>
<name>A0A0L7RGS8_9HYME</name>
<sequence length="54" mass="5794">MAGLAEFPSYGLWGWTKEVVTDNDGGGKKTVGEGTARQVFAEPSSTRKAFDNDN</sequence>
<keyword evidence="3" id="KW-1185">Reference proteome</keyword>
<protein>
    <submittedName>
        <fullName evidence="2">Uncharacterized protein</fullName>
    </submittedName>
</protein>
<feature type="region of interest" description="Disordered" evidence="1">
    <location>
        <begin position="24"/>
        <end position="54"/>
    </location>
</feature>
<evidence type="ECO:0000313" key="3">
    <source>
        <dbReference type="Proteomes" id="UP000053825"/>
    </source>
</evidence>
<proteinExistence type="predicted"/>
<evidence type="ECO:0000256" key="1">
    <source>
        <dbReference type="SAM" id="MobiDB-lite"/>
    </source>
</evidence>
<gene>
    <name evidence="2" type="ORF">WH47_08294</name>
</gene>
<dbReference type="AlphaFoldDB" id="A0A0L7RGS8"/>
<organism evidence="2 3">
    <name type="scientific">Habropoda laboriosa</name>
    <dbReference type="NCBI Taxonomy" id="597456"/>
    <lineage>
        <taxon>Eukaryota</taxon>
        <taxon>Metazoa</taxon>
        <taxon>Ecdysozoa</taxon>
        <taxon>Arthropoda</taxon>
        <taxon>Hexapoda</taxon>
        <taxon>Insecta</taxon>
        <taxon>Pterygota</taxon>
        <taxon>Neoptera</taxon>
        <taxon>Endopterygota</taxon>
        <taxon>Hymenoptera</taxon>
        <taxon>Apocrita</taxon>
        <taxon>Aculeata</taxon>
        <taxon>Apoidea</taxon>
        <taxon>Anthophila</taxon>
        <taxon>Apidae</taxon>
        <taxon>Habropoda</taxon>
    </lineage>
</organism>
<reference evidence="2 3" key="1">
    <citation type="submission" date="2015-07" db="EMBL/GenBank/DDBJ databases">
        <title>The genome of Habropoda laboriosa.</title>
        <authorList>
            <person name="Pan H."/>
            <person name="Kapheim K."/>
        </authorList>
    </citation>
    <scope>NUCLEOTIDE SEQUENCE [LARGE SCALE GENOMIC DNA]</scope>
    <source>
        <strain evidence="2">0110345459</strain>
    </source>
</reference>